<name>A0A6H1ZD21_9ZZZZ</name>
<dbReference type="AlphaFoldDB" id="A0A6H1ZD21"/>
<sequence length="103" mass="11776">MKTLNEHEKYVVEKAFSRLTKNSVDKQLVHEPVNLKADYFIDAESKFTTCILKNGRNLSVGTTKRCTYEGHRSKADENDPERGKDIALTRAFKNYAVGNIVRI</sequence>
<organism evidence="1">
    <name type="scientific">viral metagenome</name>
    <dbReference type="NCBI Taxonomy" id="1070528"/>
    <lineage>
        <taxon>unclassified sequences</taxon>
        <taxon>metagenomes</taxon>
        <taxon>organismal metagenomes</taxon>
    </lineage>
</organism>
<dbReference type="EMBL" id="MT144803">
    <property type="protein sequence ID" value="QJH99692.1"/>
    <property type="molecule type" value="Genomic_DNA"/>
</dbReference>
<accession>A0A6H1ZD21</accession>
<gene>
    <name evidence="1" type="ORF">TM448A00186_0077</name>
    <name evidence="2" type="ORF">TM448B01652_0005</name>
</gene>
<protein>
    <submittedName>
        <fullName evidence="1">Uncharacterized protein</fullName>
    </submittedName>
</protein>
<proteinExistence type="predicted"/>
<evidence type="ECO:0000313" key="1">
    <source>
        <dbReference type="EMBL" id="QJA45165.1"/>
    </source>
</evidence>
<reference evidence="1" key="1">
    <citation type="submission" date="2020-03" db="EMBL/GenBank/DDBJ databases">
        <title>The deep terrestrial virosphere.</title>
        <authorList>
            <person name="Holmfeldt K."/>
            <person name="Nilsson E."/>
            <person name="Simone D."/>
            <person name="Lopez-Fernandez M."/>
            <person name="Wu X."/>
            <person name="de Brujin I."/>
            <person name="Lundin D."/>
            <person name="Andersson A."/>
            <person name="Bertilsson S."/>
            <person name="Dopson M."/>
        </authorList>
    </citation>
    <scope>NUCLEOTIDE SEQUENCE</scope>
    <source>
        <strain evidence="1">TM448A00186</strain>
        <strain evidence="2">TM448B01652</strain>
    </source>
</reference>
<dbReference type="EMBL" id="MT143986">
    <property type="protein sequence ID" value="QJA45165.1"/>
    <property type="molecule type" value="Genomic_DNA"/>
</dbReference>
<evidence type="ECO:0000313" key="2">
    <source>
        <dbReference type="EMBL" id="QJH99692.1"/>
    </source>
</evidence>